<dbReference type="PROSITE" id="PS50109">
    <property type="entry name" value="HIS_KIN"/>
    <property type="match status" value="1"/>
</dbReference>
<comment type="subcellular location">
    <subcellularLocation>
        <location evidence="2">Membrane</location>
    </subcellularLocation>
</comment>
<dbReference type="RefSeq" id="WP_070978920.1">
    <property type="nucleotide sequence ID" value="NZ_CP043420.1"/>
</dbReference>
<dbReference type="InterPro" id="IPR005467">
    <property type="entry name" value="His_kinase_dom"/>
</dbReference>
<comment type="catalytic activity">
    <reaction evidence="1">
        <text>ATP + protein L-histidine = ADP + protein N-phospho-L-histidine.</text>
        <dbReference type="EC" id="2.7.13.3"/>
    </reaction>
</comment>
<accession>A0A1S1NPW7</accession>
<name>A0A1S1NPW7_9GAMM</name>
<keyword evidence="5" id="KW-0808">Transferase</keyword>
<evidence type="ECO:0000256" key="10">
    <source>
        <dbReference type="ARBA" id="ARBA00023136"/>
    </source>
</evidence>
<evidence type="ECO:0000256" key="6">
    <source>
        <dbReference type="ARBA" id="ARBA00022692"/>
    </source>
</evidence>
<evidence type="ECO:0000256" key="3">
    <source>
        <dbReference type="ARBA" id="ARBA00012438"/>
    </source>
</evidence>
<dbReference type="OrthoDB" id="9809766at2"/>
<dbReference type="GO" id="GO:0000155">
    <property type="term" value="F:phosphorelay sensor kinase activity"/>
    <property type="evidence" value="ECO:0007669"/>
    <property type="project" value="InterPro"/>
</dbReference>
<dbReference type="Gene3D" id="3.30.565.10">
    <property type="entry name" value="Histidine kinase-like ATPase, C-terminal domain"/>
    <property type="match status" value="1"/>
</dbReference>
<evidence type="ECO:0000256" key="8">
    <source>
        <dbReference type="ARBA" id="ARBA00022989"/>
    </source>
</evidence>
<dbReference type="Gene3D" id="1.10.287.130">
    <property type="match status" value="1"/>
</dbReference>
<organism evidence="11 12">
    <name type="scientific">Kushneria phosphatilytica</name>
    <dbReference type="NCBI Taxonomy" id="657387"/>
    <lineage>
        <taxon>Bacteria</taxon>
        <taxon>Pseudomonadati</taxon>
        <taxon>Pseudomonadota</taxon>
        <taxon>Gammaproteobacteria</taxon>
        <taxon>Oceanospirillales</taxon>
        <taxon>Halomonadaceae</taxon>
        <taxon>Kushneria</taxon>
    </lineage>
</organism>
<keyword evidence="8" id="KW-1133">Transmembrane helix</keyword>
<dbReference type="PROSITE" id="PS50885">
    <property type="entry name" value="HAMP"/>
    <property type="match status" value="1"/>
</dbReference>
<dbReference type="CDD" id="cd00082">
    <property type="entry name" value="HisKA"/>
    <property type="match status" value="1"/>
</dbReference>
<evidence type="ECO:0000256" key="1">
    <source>
        <dbReference type="ARBA" id="ARBA00000085"/>
    </source>
</evidence>
<dbReference type="PANTHER" id="PTHR45436:SF1">
    <property type="entry name" value="SENSOR PROTEIN QSEC"/>
    <property type="match status" value="1"/>
</dbReference>
<protein>
    <recommendedName>
        <fullName evidence="3">histidine kinase</fullName>
        <ecNumber evidence="3">2.7.13.3</ecNumber>
    </recommendedName>
</protein>
<evidence type="ECO:0000256" key="2">
    <source>
        <dbReference type="ARBA" id="ARBA00004370"/>
    </source>
</evidence>
<dbReference type="KEGG" id="kuy:FY550_10765"/>
<dbReference type="PRINTS" id="PR00344">
    <property type="entry name" value="BCTRLSENSOR"/>
</dbReference>
<dbReference type="InterPro" id="IPR003661">
    <property type="entry name" value="HisK_dim/P_dom"/>
</dbReference>
<sequence>MSVTTSLYQRLLSLMVLAMIILGALLLLQASHGAHQGANRAYDRLLDAASRVLVEQVSWQSDQLWFDVPASALEMLAPNGNERVFYTLVDAEGTPISGNVDLPPLPSDTEAPLPGDRDTAFRAATVQWHGMTLRLGVRHAQLAGWQRHDHFAIRVAHTLEARNRLADQLLKGSMLRLAGVALLMLALVTGAVAMALAPLRRLRQNLRNRSSGDLSPLVIPVPRELRELVEALNDLLARQRRVNAHQQRFIGDASHQLRTPLAGLSSRAELALRSDDPRQWYSALESMQRSAANAARLASQLLSMTRLQSPDAPIEQHPLDLIQLARGSMRQALNRYPGATIDLGIEAPDSRIMVSGSHWQLEEALTNLIDNAMHYARTRVTVRVEAHPPTLKVEDDGPGIPEQQRADVLRPFHGERHNGSGLGLAIVAGVCQAHGGRLVLDECTPPPGLSAAMVLIEPSVSEQRTC</sequence>
<dbReference type="AlphaFoldDB" id="A0A1S1NPW7"/>
<dbReference type="Pfam" id="PF00512">
    <property type="entry name" value="HisKA"/>
    <property type="match status" value="1"/>
</dbReference>
<dbReference type="SMART" id="SM00387">
    <property type="entry name" value="HATPase_c"/>
    <property type="match status" value="1"/>
</dbReference>
<dbReference type="EC" id="2.7.13.3" evidence="3"/>
<gene>
    <name evidence="11" type="ORF">FY550_10765</name>
</gene>
<dbReference type="EMBL" id="CP043420">
    <property type="protein sequence ID" value="QEL11564.1"/>
    <property type="molecule type" value="Genomic_DNA"/>
</dbReference>
<evidence type="ECO:0000256" key="9">
    <source>
        <dbReference type="ARBA" id="ARBA00023012"/>
    </source>
</evidence>
<keyword evidence="7 11" id="KW-0418">Kinase</keyword>
<evidence type="ECO:0000256" key="7">
    <source>
        <dbReference type="ARBA" id="ARBA00022777"/>
    </source>
</evidence>
<keyword evidence="4" id="KW-0597">Phosphoprotein</keyword>
<dbReference type="InterPro" id="IPR003594">
    <property type="entry name" value="HATPase_dom"/>
</dbReference>
<keyword evidence="6" id="KW-0812">Transmembrane</keyword>
<dbReference type="Pfam" id="PF02518">
    <property type="entry name" value="HATPase_c"/>
    <property type="match status" value="1"/>
</dbReference>
<dbReference type="InterPro" id="IPR013727">
    <property type="entry name" value="2CSK_N"/>
</dbReference>
<dbReference type="InterPro" id="IPR036097">
    <property type="entry name" value="HisK_dim/P_sf"/>
</dbReference>
<dbReference type="Proteomes" id="UP000322553">
    <property type="component" value="Chromosome"/>
</dbReference>
<evidence type="ECO:0000256" key="4">
    <source>
        <dbReference type="ARBA" id="ARBA00022553"/>
    </source>
</evidence>
<dbReference type="SUPFAM" id="SSF55874">
    <property type="entry name" value="ATPase domain of HSP90 chaperone/DNA topoisomerase II/histidine kinase"/>
    <property type="match status" value="1"/>
</dbReference>
<dbReference type="CDD" id="cd00075">
    <property type="entry name" value="HATPase"/>
    <property type="match status" value="1"/>
</dbReference>
<dbReference type="SUPFAM" id="SSF47384">
    <property type="entry name" value="Homodimeric domain of signal transducing histidine kinase"/>
    <property type="match status" value="1"/>
</dbReference>
<dbReference type="SMART" id="SM00388">
    <property type="entry name" value="HisKA"/>
    <property type="match status" value="1"/>
</dbReference>
<dbReference type="Pfam" id="PF00672">
    <property type="entry name" value="HAMP"/>
    <property type="match status" value="1"/>
</dbReference>
<proteinExistence type="predicted"/>
<reference evidence="11 12" key="1">
    <citation type="submission" date="2019-08" db="EMBL/GenBank/DDBJ databases">
        <title>Complete genome sequence of Kushneria sp. YCWA18, a halophilic phosphate-solubilizing bacterium isolated from Daqiao saltern in China.</title>
        <authorList>
            <person name="Du G.-X."/>
            <person name="Qu L.-Y."/>
        </authorList>
    </citation>
    <scope>NUCLEOTIDE SEQUENCE [LARGE SCALE GENOMIC DNA]</scope>
    <source>
        <strain evidence="11 12">YCWA18</strain>
    </source>
</reference>
<evidence type="ECO:0000313" key="11">
    <source>
        <dbReference type="EMBL" id="QEL11564.1"/>
    </source>
</evidence>
<dbReference type="GO" id="GO:0005886">
    <property type="term" value="C:plasma membrane"/>
    <property type="evidence" value="ECO:0007669"/>
    <property type="project" value="TreeGrafter"/>
</dbReference>
<evidence type="ECO:0000313" key="12">
    <source>
        <dbReference type="Proteomes" id="UP000322553"/>
    </source>
</evidence>
<dbReference type="InterPro" id="IPR036890">
    <property type="entry name" value="HATPase_C_sf"/>
</dbReference>
<keyword evidence="9" id="KW-0902">Two-component regulatory system</keyword>
<keyword evidence="10" id="KW-0472">Membrane</keyword>
<evidence type="ECO:0000256" key="5">
    <source>
        <dbReference type="ARBA" id="ARBA00022679"/>
    </source>
</evidence>
<dbReference type="PANTHER" id="PTHR45436">
    <property type="entry name" value="SENSOR HISTIDINE KINASE YKOH"/>
    <property type="match status" value="1"/>
</dbReference>
<dbReference type="InterPro" id="IPR050428">
    <property type="entry name" value="TCS_sensor_his_kinase"/>
</dbReference>
<dbReference type="InterPro" id="IPR004358">
    <property type="entry name" value="Sig_transdc_His_kin-like_C"/>
</dbReference>
<dbReference type="STRING" id="657387.BH688_09705"/>
<dbReference type="InterPro" id="IPR003660">
    <property type="entry name" value="HAMP_dom"/>
</dbReference>
<dbReference type="Pfam" id="PF08521">
    <property type="entry name" value="2CSK_N"/>
    <property type="match status" value="1"/>
</dbReference>
<keyword evidence="12" id="KW-1185">Reference proteome</keyword>